<dbReference type="SUPFAM" id="SSF51197">
    <property type="entry name" value="Clavaminate synthase-like"/>
    <property type="match status" value="1"/>
</dbReference>
<dbReference type="EMBL" id="JANBVO010000014">
    <property type="protein sequence ID" value="KAJ9145458.1"/>
    <property type="molecule type" value="Genomic_DNA"/>
</dbReference>
<sequence length="136" mass="14614">MTEEVCSVSASKKCTYKNGATLVIPGSHLRAGDPAPQTSKVTYTKIEPGSALFCLGSTYHGAGGNNQRDYFRQDQDEVLATSLEVARGLPDDIRKLAGYYTAVSGVGYVEDHEHPVAYLTKADNSIGELGEQTTRV</sequence>
<protein>
    <recommendedName>
        <fullName evidence="3">Phytanoyl-CoA dioxygenase</fullName>
    </recommendedName>
</protein>
<dbReference type="AlphaFoldDB" id="A0AA38RU57"/>
<reference evidence="1" key="1">
    <citation type="submission" date="2022-07" db="EMBL/GenBank/DDBJ databases">
        <title>Fungi with potential for degradation of polypropylene.</title>
        <authorList>
            <person name="Gostincar C."/>
        </authorList>
    </citation>
    <scope>NUCLEOTIDE SEQUENCE</scope>
    <source>
        <strain evidence="1">EXF-13308</strain>
    </source>
</reference>
<gene>
    <name evidence="1" type="ORF">NKR23_g5447</name>
</gene>
<dbReference type="InterPro" id="IPR008775">
    <property type="entry name" value="Phytyl_CoA_dOase-like"/>
</dbReference>
<accession>A0AA38RU57</accession>
<name>A0AA38RU57_9PEZI</name>
<evidence type="ECO:0000313" key="1">
    <source>
        <dbReference type="EMBL" id="KAJ9145458.1"/>
    </source>
</evidence>
<dbReference type="Gene3D" id="2.60.120.620">
    <property type="entry name" value="q2cbj1_9rhob like domain"/>
    <property type="match status" value="1"/>
</dbReference>
<keyword evidence="2" id="KW-1185">Reference proteome</keyword>
<evidence type="ECO:0008006" key="3">
    <source>
        <dbReference type="Google" id="ProtNLM"/>
    </source>
</evidence>
<evidence type="ECO:0000313" key="2">
    <source>
        <dbReference type="Proteomes" id="UP001174694"/>
    </source>
</evidence>
<comment type="caution">
    <text evidence="1">The sequence shown here is derived from an EMBL/GenBank/DDBJ whole genome shotgun (WGS) entry which is preliminary data.</text>
</comment>
<organism evidence="1 2">
    <name type="scientific">Pleurostoma richardsiae</name>
    <dbReference type="NCBI Taxonomy" id="41990"/>
    <lineage>
        <taxon>Eukaryota</taxon>
        <taxon>Fungi</taxon>
        <taxon>Dikarya</taxon>
        <taxon>Ascomycota</taxon>
        <taxon>Pezizomycotina</taxon>
        <taxon>Sordariomycetes</taxon>
        <taxon>Sordariomycetidae</taxon>
        <taxon>Calosphaeriales</taxon>
        <taxon>Pleurostomataceae</taxon>
        <taxon>Pleurostoma</taxon>
    </lineage>
</organism>
<dbReference type="Proteomes" id="UP001174694">
    <property type="component" value="Unassembled WGS sequence"/>
</dbReference>
<dbReference type="Pfam" id="PF05721">
    <property type="entry name" value="PhyH"/>
    <property type="match status" value="1"/>
</dbReference>
<proteinExistence type="predicted"/>